<dbReference type="PANTHER" id="PTHR47268">
    <property type="entry name" value="ACYLPHOSPHATASE"/>
    <property type="match status" value="1"/>
</dbReference>
<feature type="active site" evidence="5">
    <location>
        <position position="57"/>
    </location>
</feature>
<evidence type="ECO:0000256" key="1">
    <source>
        <dbReference type="ARBA" id="ARBA00005614"/>
    </source>
</evidence>
<organism evidence="9 10">
    <name type="scientific">Brachybacterium nesterenkovii</name>
    <dbReference type="NCBI Taxonomy" id="47847"/>
    <lineage>
        <taxon>Bacteria</taxon>
        <taxon>Bacillati</taxon>
        <taxon>Actinomycetota</taxon>
        <taxon>Actinomycetes</taxon>
        <taxon>Micrococcales</taxon>
        <taxon>Dermabacteraceae</taxon>
        <taxon>Brachybacterium</taxon>
    </lineage>
</organism>
<dbReference type="PROSITE" id="PS00150">
    <property type="entry name" value="ACYLPHOSPHATASE_1"/>
    <property type="match status" value="1"/>
</dbReference>
<dbReference type="PANTHER" id="PTHR47268:SF4">
    <property type="entry name" value="ACYLPHOSPHATASE"/>
    <property type="match status" value="1"/>
</dbReference>
<dbReference type="InterPro" id="IPR017968">
    <property type="entry name" value="Acylphosphatase_CS"/>
</dbReference>
<evidence type="ECO:0000256" key="7">
    <source>
        <dbReference type="SAM" id="MobiDB-lite"/>
    </source>
</evidence>
<evidence type="ECO:0000256" key="6">
    <source>
        <dbReference type="RuleBase" id="RU004168"/>
    </source>
</evidence>
<evidence type="ECO:0000256" key="2">
    <source>
        <dbReference type="ARBA" id="ARBA00012150"/>
    </source>
</evidence>
<dbReference type="SUPFAM" id="SSF54975">
    <property type="entry name" value="Acylphosphatase/BLUF domain-like"/>
    <property type="match status" value="1"/>
</dbReference>
<keyword evidence="5 9" id="KW-0378">Hydrolase</keyword>
<evidence type="ECO:0000259" key="8">
    <source>
        <dbReference type="PROSITE" id="PS51160"/>
    </source>
</evidence>
<evidence type="ECO:0000256" key="4">
    <source>
        <dbReference type="ARBA" id="ARBA00047645"/>
    </source>
</evidence>
<proteinExistence type="inferred from homology"/>
<dbReference type="AlphaFoldDB" id="A0A1X6WZH9"/>
<comment type="catalytic activity">
    <reaction evidence="4 5">
        <text>an acyl phosphate + H2O = a carboxylate + phosphate + H(+)</text>
        <dbReference type="Rhea" id="RHEA:14965"/>
        <dbReference type="ChEBI" id="CHEBI:15377"/>
        <dbReference type="ChEBI" id="CHEBI:15378"/>
        <dbReference type="ChEBI" id="CHEBI:29067"/>
        <dbReference type="ChEBI" id="CHEBI:43474"/>
        <dbReference type="ChEBI" id="CHEBI:59918"/>
        <dbReference type="EC" id="3.6.1.7"/>
    </reaction>
</comment>
<feature type="domain" description="Acylphosphatase-like" evidence="8">
    <location>
        <begin position="42"/>
        <end position="127"/>
    </location>
</feature>
<dbReference type="RefSeq" id="WP_087103777.1">
    <property type="nucleotide sequence ID" value="NZ_FWFG01000059.1"/>
</dbReference>
<dbReference type="Proteomes" id="UP000195981">
    <property type="component" value="Unassembled WGS sequence"/>
</dbReference>
<feature type="active site" evidence="5">
    <location>
        <position position="75"/>
    </location>
</feature>
<dbReference type="InterPro" id="IPR036046">
    <property type="entry name" value="Acylphosphatase-like_dom_sf"/>
</dbReference>
<accession>A0A1X6WZH9</accession>
<comment type="similarity">
    <text evidence="1 6">Belongs to the acylphosphatase family.</text>
</comment>
<dbReference type="Pfam" id="PF00708">
    <property type="entry name" value="Acylphosphatase"/>
    <property type="match status" value="1"/>
</dbReference>
<dbReference type="PRINTS" id="PR00112">
    <property type="entry name" value="ACYLPHPHTASE"/>
</dbReference>
<dbReference type="GO" id="GO:0003998">
    <property type="term" value="F:acylphosphatase activity"/>
    <property type="evidence" value="ECO:0007669"/>
    <property type="project" value="UniProtKB-EC"/>
</dbReference>
<keyword evidence="10" id="KW-1185">Reference proteome</keyword>
<sequence length="127" mass="13320">MAPHPKQPDAAASAHEAASVHEPASVHETASAHEDAAAARARRIVRVEGRVQGVGFRISTLMQAERLGIVGTVRNLTDGSVEADVEGSPEPLAQMVAWLREGPPSARVDSADAREAAPRGATAFRII</sequence>
<dbReference type="EC" id="3.6.1.7" evidence="2 5"/>
<name>A0A1X6WZH9_9MICO</name>
<gene>
    <name evidence="9" type="ORF">FM110_06495</name>
</gene>
<reference evidence="9 10" key="1">
    <citation type="submission" date="2017-02" db="EMBL/GenBank/DDBJ databases">
        <authorList>
            <person name="Peterson S.W."/>
        </authorList>
    </citation>
    <scope>NUCLEOTIDE SEQUENCE [LARGE SCALE GENOMIC DNA]</scope>
    <source>
        <strain evidence="9 10">CIP104813</strain>
    </source>
</reference>
<dbReference type="InterPro" id="IPR001792">
    <property type="entry name" value="Acylphosphatase-like_dom"/>
</dbReference>
<dbReference type="PROSITE" id="PS51160">
    <property type="entry name" value="ACYLPHOSPHATASE_3"/>
    <property type="match status" value="1"/>
</dbReference>
<dbReference type="EMBL" id="FWFG01000059">
    <property type="protein sequence ID" value="SLM91420.1"/>
    <property type="molecule type" value="Genomic_DNA"/>
</dbReference>
<dbReference type="InterPro" id="IPR020456">
    <property type="entry name" value="Acylphosphatase"/>
</dbReference>
<evidence type="ECO:0000256" key="3">
    <source>
        <dbReference type="ARBA" id="ARBA00015991"/>
    </source>
</evidence>
<feature type="region of interest" description="Disordered" evidence="7">
    <location>
        <begin position="1"/>
        <end position="35"/>
    </location>
</feature>
<evidence type="ECO:0000313" key="9">
    <source>
        <dbReference type="EMBL" id="SLM91420.1"/>
    </source>
</evidence>
<dbReference type="OrthoDB" id="3182027at2"/>
<dbReference type="Gene3D" id="3.30.70.100">
    <property type="match status" value="1"/>
</dbReference>
<evidence type="ECO:0000256" key="5">
    <source>
        <dbReference type="PROSITE-ProRule" id="PRU00520"/>
    </source>
</evidence>
<protein>
    <recommendedName>
        <fullName evidence="3 5">acylphosphatase</fullName>
        <ecNumber evidence="2 5">3.6.1.7</ecNumber>
    </recommendedName>
</protein>
<feature type="compositionally biased region" description="Low complexity" evidence="7">
    <location>
        <begin position="10"/>
        <end position="23"/>
    </location>
</feature>
<evidence type="ECO:0000313" key="10">
    <source>
        <dbReference type="Proteomes" id="UP000195981"/>
    </source>
</evidence>